<reference evidence="4" key="1">
    <citation type="submission" date="2017-02" db="UniProtKB">
        <authorList>
            <consortium name="WormBaseParasite"/>
        </authorList>
    </citation>
    <scope>IDENTIFICATION</scope>
</reference>
<proteinExistence type="predicted"/>
<evidence type="ECO:0000256" key="1">
    <source>
        <dbReference type="SAM" id="MobiDB-lite"/>
    </source>
</evidence>
<dbReference type="EMBL" id="UZAG01022104">
    <property type="protein sequence ID" value="VDO52520.1"/>
    <property type="molecule type" value="Genomic_DNA"/>
</dbReference>
<feature type="region of interest" description="Disordered" evidence="1">
    <location>
        <begin position="1"/>
        <end position="23"/>
    </location>
</feature>
<keyword evidence="3" id="KW-1185">Reference proteome</keyword>
<reference evidence="2 3" key="2">
    <citation type="submission" date="2018-11" db="EMBL/GenBank/DDBJ databases">
        <authorList>
            <consortium name="Pathogen Informatics"/>
        </authorList>
    </citation>
    <scope>NUCLEOTIDE SEQUENCE [LARGE SCALE GENOMIC DNA]</scope>
</reference>
<dbReference type="AlphaFoldDB" id="A0A0R3RAT5"/>
<gene>
    <name evidence="2" type="ORF">BTMF_LOCUS15122</name>
</gene>
<evidence type="ECO:0000313" key="3">
    <source>
        <dbReference type="Proteomes" id="UP000280834"/>
    </source>
</evidence>
<evidence type="ECO:0000313" key="4">
    <source>
        <dbReference type="WBParaSite" id="BTMF_0001715101-mRNA-1"/>
    </source>
</evidence>
<accession>A0A0R3RAT5</accession>
<sequence>MDLGKLAKAGKRSRTSSMITNDENINNDIRFKMNLKKLLSNQRHY</sequence>
<name>A0A0R3RAT5_9BILA</name>
<dbReference type="STRING" id="42155.A0A0R3RAT5"/>
<dbReference type="WBParaSite" id="BTMF_0001715101-mRNA-1">
    <property type="protein sequence ID" value="BTMF_0001715101-mRNA-1"/>
    <property type="gene ID" value="BTMF_0001715101"/>
</dbReference>
<dbReference type="Proteomes" id="UP000280834">
    <property type="component" value="Unassembled WGS sequence"/>
</dbReference>
<evidence type="ECO:0000313" key="2">
    <source>
        <dbReference type="EMBL" id="VDO52520.1"/>
    </source>
</evidence>
<organism evidence="4">
    <name type="scientific">Brugia timori</name>
    <dbReference type="NCBI Taxonomy" id="42155"/>
    <lineage>
        <taxon>Eukaryota</taxon>
        <taxon>Metazoa</taxon>
        <taxon>Ecdysozoa</taxon>
        <taxon>Nematoda</taxon>
        <taxon>Chromadorea</taxon>
        <taxon>Rhabditida</taxon>
        <taxon>Spirurina</taxon>
        <taxon>Spiruromorpha</taxon>
        <taxon>Filarioidea</taxon>
        <taxon>Onchocercidae</taxon>
        <taxon>Brugia</taxon>
    </lineage>
</organism>
<protein>
    <submittedName>
        <fullName evidence="2 4">Uncharacterized protein</fullName>
    </submittedName>
</protein>